<name>A0A2Z3RZ76_9MICO</name>
<evidence type="ECO:0008006" key="3">
    <source>
        <dbReference type="Google" id="ProtNLM"/>
    </source>
</evidence>
<dbReference type="AlphaFoldDB" id="A0A2Z3RZ76"/>
<keyword evidence="2" id="KW-1185">Reference proteome</keyword>
<dbReference type="EMBL" id="CP023994">
    <property type="protein sequence ID" value="AWR21394.1"/>
    <property type="molecule type" value="Genomic_DNA"/>
</dbReference>
<gene>
    <name evidence="1" type="ORF">AURMO_00789</name>
</gene>
<sequence length="179" mass="20599">MHDVRMDHFSLTSHFSPAELSALRLSGEINQDHDFWDEVQNWRTRSRKILQQERHPVVLTGISAVWALGLCKEPNTHTASTVTVRRIRRAVHHNLDIEERTLASTDVWLESTSGITSPLRTIIDLLRSGHVNDQLVQGLCRNVMSAYEISQETVLRRLNNMISVPNKRTALRRAQELYI</sequence>
<evidence type="ECO:0000313" key="2">
    <source>
        <dbReference type="Proteomes" id="UP000246894"/>
    </source>
</evidence>
<dbReference type="KEGG" id="aum:AURMO_00789"/>
<evidence type="ECO:0000313" key="1">
    <source>
        <dbReference type="EMBL" id="AWR21394.1"/>
    </source>
</evidence>
<dbReference type="Proteomes" id="UP000246894">
    <property type="component" value="Chromosome"/>
</dbReference>
<protein>
    <recommendedName>
        <fullName evidence="3">AbiEi antitoxin C-terminal domain-containing protein</fullName>
    </recommendedName>
</protein>
<reference evidence="1 2" key="1">
    <citation type="submission" date="2017-10" db="EMBL/GenBank/DDBJ databases">
        <title>Genome of an Actinobacterium that displays light-enhanced growth.</title>
        <authorList>
            <person name="Maresca J.A."/>
            <person name="Hempel P."/>
            <person name="Shevchenko O."/>
            <person name="Miller K.J."/>
            <person name="Hahn M.W."/>
        </authorList>
    </citation>
    <scope>NUCLEOTIDE SEQUENCE [LARGE SCALE GENOMIC DNA]</scope>
    <source>
        <strain evidence="1 2">MWH-Mo1</strain>
    </source>
</reference>
<accession>A0A2Z3RZ76</accession>
<organism evidence="1 2">
    <name type="scientific">Aurantimicrobium photophilum</name>
    <dbReference type="NCBI Taxonomy" id="1987356"/>
    <lineage>
        <taxon>Bacteria</taxon>
        <taxon>Bacillati</taxon>
        <taxon>Actinomycetota</taxon>
        <taxon>Actinomycetes</taxon>
        <taxon>Micrococcales</taxon>
        <taxon>Microbacteriaceae</taxon>
        <taxon>Aurantimicrobium</taxon>
    </lineage>
</organism>
<proteinExistence type="predicted"/>